<proteinExistence type="predicted"/>
<dbReference type="PANTHER" id="PTHR45661:SF3">
    <property type="entry name" value="IG-LIKE DOMAIN-CONTAINING PROTEIN"/>
    <property type="match status" value="1"/>
</dbReference>
<sequence>MNNKIKHSIAGICAAAVICNPIASSSVISGVKQDTLVASAAESGTVQKSGTWSGYDLIYNDEAAGCRLCYTINNDHVIITGCETSKANTRIRIPKQIKDKDVTGIADNAFKDQTNIIEVHFYGKNEIYLKCSPYGYVEYRVLGYQGGSSISYIGESAFEGCTNLSLVRVGDKELSVGKSAFSGCNNLTSISFYNSSNRTISPVYGDIGSRAFENTGFTTFTPSKCNSIGSRCFQKCGALTNVKIKAESIGEYCFSRAYEVKNAELDVKKIGAYAFSGCSKLENLKLTNTVTISKHAFENCTELKVMDLPKTLTTVGEFAFYKTPNLRTPVLFLRENGESLYIGRAAFNTSGVEYVVLSGNIKVDDYAFFQCSLKGAVVEGNVELNQYAIGFIDRENVAPGFAIYGDTDTNKYAEECGVPYIKADKSQSYNKIINENKANYNGARKFHNENGSCAAIVITQMMYLTNKIDIYDYIPREYKGKTVRGLIDVPAFAGIDEYRDKYPEFSELTERINEMQADRNYTNYVNSAYQLPLTTENLEGYAKLTEYGLSFPGYLRISTHRHAVACFGIEKLAKPRTFENAYKDPSIEYDYRIITCDNGYMFKYDQNENLIACGYDKNTSGDTWIKAEDTFIYIRSSDGKCYEQRYDDAVNVDTSEKVQKYNKEQITLGSLELLPASTIEKYK</sequence>
<dbReference type="SUPFAM" id="SSF52058">
    <property type="entry name" value="L domain-like"/>
    <property type="match status" value="1"/>
</dbReference>
<dbReference type="EMBL" id="FRCT01000001">
    <property type="protein sequence ID" value="SHM12820.1"/>
    <property type="molecule type" value="Genomic_DNA"/>
</dbReference>
<accession>A0A1M7G961</accession>
<evidence type="ECO:0000313" key="2">
    <source>
        <dbReference type="Proteomes" id="UP000184394"/>
    </source>
</evidence>
<gene>
    <name evidence="1" type="ORF">SAMN04487860_101141</name>
</gene>
<dbReference type="PANTHER" id="PTHR45661">
    <property type="entry name" value="SURFACE ANTIGEN"/>
    <property type="match status" value="1"/>
</dbReference>
<dbReference type="InterPro" id="IPR032675">
    <property type="entry name" value="LRR_dom_sf"/>
</dbReference>
<dbReference type="Proteomes" id="UP000184394">
    <property type="component" value="Unassembled WGS sequence"/>
</dbReference>
<dbReference type="Pfam" id="PF13306">
    <property type="entry name" value="LRR_5"/>
    <property type="match status" value="2"/>
</dbReference>
<protein>
    <submittedName>
        <fullName evidence="1">Leucine rich repeat-containing protein</fullName>
    </submittedName>
</protein>
<organism evidence="1 2">
    <name type="scientific">Ruminococcus flavefaciens</name>
    <dbReference type="NCBI Taxonomy" id="1265"/>
    <lineage>
        <taxon>Bacteria</taxon>
        <taxon>Bacillati</taxon>
        <taxon>Bacillota</taxon>
        <taxon>Clostridia</taxon>
        <taxon>Eubacteriales</taxon>
        <taxon>Oscillospiraceae</taxon>
        <taxon>Ruminococcus</taxon>
    </lineage>
</organism>
<dbReference type="OrthoDB" id="1818146at2"/>
<evidence type="ECO:0000313" key="1">
    <source>
        <dbReference type="EMBL" id="SHM12820.1"/>
    </source>
</evidence>
<reference evidence="1 2" key="1">
    <citation type="submission" date="2016-11" db="EMBL/GenBank/DDBJ databases">
        <authorList>
            <person name="Jaros S."/>
            <person name="Januszkiewicz K."/>
            <person name="Wedrychowicz H."/>
        </authorList>
    </citation>
    <scope>NUCLEOTIDE SEQUENCE [LARGE SCALE GENOMIC DNA]</scope>
    <source>
        <strain evidence="1 2">Y1</strain>
    </source>
</reference>
<dbReference type="InterPro" id="IPR026906">
    <property type="entry name" value="LRR_5"/>
</dbReference>
<dbReference type="RefSeq" id="WP_072947769.1">
    <property type="nucleotide sequence ID" value="NZ_FRCT01000001.1"/>
</dbReference>
<dbReference type="AlphaFoldDB" id="A0A1M7G961"/>
<dbReference type="Gene3D" id="3.80.10.10">
    <property type="entry name" value="Ribonuclease Inhibitor"/>
    <property type="match status" value="1"/>
</dbReference>
<name>A0A1M7G961_RUMFL</name>
<dbReference type="InterPro" id="IPR053139">
    <property type="entry name" value="Surface_bspA-like"/>
</dbReference>